<dbReference type="Gene3D" id="2.60.40.10">
    <property type="entry name" value="Immunoglobulins"/>
    <property type="match status" value="2"/>
</dbReference>
<evidence type="ECO:0000259" key="6">
    <source>
        <dbReference type="SMART" id="SM00409"/>
    </source>
</evidence>
<dbReference type="GO" id="GO:0016020">
    <property type="term" value="C:membrane"/>
    <property type="evidence" value="ECO:0007669"/>
    <property type="project" value="UniProtKB-SubCell"/>
</dbReference>
<feature type="signal peptide" evidence="5">
    <location>
        <begin position="1"/>
        <end position="18"/>
    </location>
</feature>
<dbReference type="SMART" id="SM00409">
    <property type="entry name" value="IG"/>
    <property type="match status" value="2"/>
</dbReference>
<organism evidence="7 8">
    <name type="scientific">Gasterosteus aculeatus aculeatus</name>
    <name type="common">three-spined stickleback</name>
    <dbReference type="NCBI Taxonomy" id="481459"/>
    <lineage>
        <taxon>Eukaryota</taxon>
        <taxon>Metazoa</taxon>
        <taxon>Chordata</taxon>
        <taxon>Craniata</taxon>
        <taxon>Vertebrata</taxon>
        <taxon>Euteleostomi</taxon>
        <taxon>Actinopterygii</taxon>
        <taxon>Neopterygii</taxon>
        <taxon>Teleostei</taxon>
        <taxon>Neoteleostei</taxon>
        <taxon>Acanthomorphata</taxon>
        <taxon>Eupercaria</taxon>
        <taxon>Perciformes</taxon>
        <taxon>Cottioidei</taxon>
        <taxon>Gasterosteales</taxon>
        <taxon>Gasterosteidae</taxon>
        <taxon>Gasterosteus</taxon>
    </lineage>
</organism>
<dbReference type="AlphaFoldDB" id="A0AAQ4PQR4"/>
<name>A0AAQ4PQR4_GASAC</name>
<dbReference type="Proteomes" id="UP000007635">
    <property type="component" value="Chromosome III"/>
</dbReference>
<reference evidence="7 8" key="1">
    <citation type="journal article" date="2021" name="G3 (Bethesda)">
        <title>Improved contiguity of the threespine stickleback genome using long-read sequencing.</title>
        <authorList>
            <person name="Nath S."/>
            <person name="Shaw D.E."/>
            <person name="White M.A."/>
        </authorList>
    </citation>
    <scope>NUCLEOTIDE SEQUENCE [LARGE SCALE GENOMIC DNA]</scope>
    <source>
        <strain evidence="7 8">Lake Benthic</strain>
    </source>
</reference>
<feature type="chain" id="PRO_5042877536" description="Immunoglobulin domain-containing protein" evidence="5">
    <location>
        <begin position="19"/>
        <end position="351"/>
    </location>
</feature>
<evidence type="ECO:0000256" key="4">
    <source>
        <dbReference type="ARBA" id="ARBA00023180"/>
    </source>
</evidence>
<reference evidence="7" key="2">
    <citation type="submission" date="2025-08" db="UniProtKB">
        <authorList>
            <consortium name="Ensembl"/>
        </authorList>
    </citation>
    <scope>IDENTIFICATION</scope>
</reference>
<keyword evidence="3" id="KW-0472">Membrane</keyword>
<sequence length="351" mass="38826">MRSCVVLLFASLLTLCEAQGTIVTPVFVLKGRDLLLKLHADPPERFFFVDWKINKKYLLVRFIPGGKPHVDPRFTGRVQFGENKFSVILKNVQEVDSGVYSAVAATDTGDKLLTEYKVTVQGPVSPVELIVGRVDNSSSGSCDLHVTCRTHNSNISSTFRCDDQVCSQEGGERSKVTTSGASLQVYLLNNVIICNHNNQVHWTQDLIHAEQLCYPNTGTIVTPVFVLKGRDLLLKLHADPPEGVLYVDWKINKTVDLVRFDPRGQSNVLHDVTGGFEFPENKFSMILKNVQEVDSGVYSAVAVTPKGDKLLTEYKVTVQGESVNISLIVSVAMFHKLFTETSPPLRTSVSS</sequence>
<dbReference type="PANTHER" id="PTHR12080:SF80">
    <property type="entry name" value="IMMUNOGLOBULIN V-SET DOMAIN-CONTAINING PROTEIN"/>
    <property type="match status" value="1"/>
</dbReference>
<feature type="domain" description="Immunoglobulin" evidence="6">
    <location>
        <begin position="221"/>
        <end position="319"/>
    </location>
</feature>
<reference evidence="7" key="3">
    <citation type="submission" date="2025-09" db="UniProtKB">
        <authorList>
            <consortium name="Ensembl"/>
        </authorList>
    </citation>
    <scope>IDENTIFICATION</scope>
</reference>
<evidence type="ECO:0000256" key="3">
    <source>
        <dbReference type="ARBA" id="ARBA00023136"/>
    </source>
</evidence>
<keyword evidence="4" id="KW-0325">Glycoprotein</keyword>
<feature type="domain" description="Immunoglobulin" evidence="6">
    <location>
        <begin position="23"/>
        <end position="121"/>
    </location>
</feature>
<keyword evidence="8" id="KW-1185">Reference proteome</keyword>
<evidence type="ECO:0000256" key="2">
    <source>
        <dbReference type="ARBA" id="ARBA00022729"/>
    </source>
</evidence>
<keyword evidence="2 5" id="KW-0732">Signal</keyword>
<dbReference type="InterPro" id="IPR003599">
    <property type="entry name" value="Ig_sub"/>
</dbReference>
<evidence type="ECO:0000256" key="1">
    <source>
        <dbReference type="ARBA" id="ARBA00004370"/>
    </source>
</evidence>
<dbReference type="PANTHER" id="PTHR12080">
    <property type="entry name" value="SIGNALING LYMPHOCYTIC ACTIVATION MOLECULE"/>
    <property type="match status" value="1"/>
</dbReference>
<protein>
    <recommendedName>
        <fullName evidence="6">Immunoglobulin domain-containing protein</fullName>
    </recommendedName>
</protein>
<dbReference type="InterPro" id="IPR015631">
    <property type="entry name" value="CD2/SLAM_rcpt"/>
</dbReference>
<proteinExistence type="predicted"/>
<accession>A0AAQ4PQR4</accession>
<dbReference type="SUPFAM" id="SSF48726">
    <property type="entry name" value="Immunoglobulin"/>
    <property type="match status" value="2"/>
</dbReference>
<dbReference type="Ensembl" id="ENSGACT00000043694.1">
    <property type="protein sequence ID" value="ENSGACP00000041195.1"/>
    <property type="gene ID" value="ENSGACG00000035164.1"/>
</dbReference>
<comment type="subcellular location">
    <subcellularLocation>
        <location evidence="1">Membrane</location>
    </subcellularLocation>
</comment>
<evidence type="ECO:0000256" key="5">
    <source>
        <dbReference type="SAM" id="SignalP"/>
    </source>
</evidence>
<evidence type="ECO:0000313" key="7">
    <source>
        <dbReference type="Ensembl" id="ENSGACP00000041195.1"/>
    </source>
</evidence>
<dbReference type="InterPro" id="IPR036179">
    <property type="entry name" value="Ig-like_dom_sf"/>
</dbReference>
<evidence type="ECO:0000313" key="8">
    <source>
        <dbReference type="Proteomes" id="UP000007635"/>
    </source>
</evidence>
<dbReference type="GeneTree" id="ENSGT01020000230849"/>
<dbReference type="InterPro" id="IPR013783">
    <property type="entry name" value="Ig-like_fold"/>
</dbReference>